<organism evidence="6 7">
    <name type="scientific">Virgisporangium aliadipatigenens</name>
    <dbReference type="NCBI Taxonomy" id="741659"/>
    <lineage>
        <taxon>Bacteria</taxon>
        <taxon>Bacillati</taxon>
        <taxon>Actinomycetota</taxon>
        <taxon>Actinomycetes</taxon>
        <taxon>Micromonosporales</taxon>
        <taxon>Micromonosporaceae</taxon>
        <taxon>Virgisporangium</taxon>
    </lineage>
</organism>
<dbReference type="GO" id="GO:0016887">
    <property type="term" value="F:ATP hydrolysis activity"/>
    <property type="evidence" value="ECO:0007669"/>
    <property type="project" value="InterPro"/>
</dbReference>
<evidence type="ECO:0000256" key="1">
    <source>
        <dbReference type="ARBA" id="ARBA00022448"/>
    </source>
</evidence>
<dbReference type="GO" id="GO:0005886">
    <property type="term" value="C:plasma membrane"/>
    <property type="evidence" value="ECO:0007669"/>
    <property type="project" value="TreeGrafter"/>
</dbReference>
<dbReference type="GO" id="GO:0022857">
    <property type="term" value="F:transmembrane transporter activity"/>
    <property type="evidence" value="ECO:0007669"/>
    <property type="project" value="TreeGrafter"/>
</dbReference>
<dbReference type="InterPro" id="IPR003439">
    <property type="entry name" value="ABC_transporter-like_ATP-bd"/>
</dbReference>
<protein>
    <submittedName>
        <fullName evidence="6">Macrolide ABC transporter ATP-binding protein</fullName>
    </submittedName>
</protein>
<proteinExistence type="predicted"/>
<dbReference type="InterPro" id="IPR017911">
    <property type="entry name" value="MacB-like_ATP-bd"/>
</dbReference>
<dbReference type="PROSITE" id="PS50893">
    <property type="entry name" value="ABC_TRANSPORTER_2"/>
    <property type="match status" value="1"/>
</dbReference>
<feature type="region of interest" description="Disordered" evidence="4">
    <location>
        <begin position="243"/>
        <end position="266"/>
    </location>
</feature>
<keyword evidence="3 6" id="KW-0067">ATP-binding</keyword>
<name>A0A8J3YR59_9ACTN</name>
<dbReference type="InterPro" id="IPR027417">
    <property type="entry name" value="P-loop_NTPase"/>
</dbReference>
<dbReference type="SMART" id="SM00382">
    <property type="entry name" value="AAA"/>
    <property type="match status" value="1"/>
</dbReference>
<dbReference type="PANTHER" id="PTHR24220:SF86">
    <property type="entry name" value="ABC TRANSPORTER ABCH.1"/>
    <property type="match status" value="1"/>
</dbReference>
<dbReference type="AlphaFoldDB" id="A0A8J3YR59"/>
<keyword evidence="2" id="KW-0547">Nucleotide-binding</keyword>
<dbReference type="InterPro" id="IPR017871">
    <property type="entry name" value="ABC_transporter-like_CS"/>
</dbReference>
<evidence type="ECO:0000313" key="6">
    <source>
        <dbReference type="EMBL" id="GIJ49097.1"/>
    </source>
</evidence>
<dbReference type="RefSeq" id="WP_203902563.1">
    <property type="nucleotide sequence ID" value="NZ_BOPF01000024.1"/>
</dbReference>
<dbReference type="InterPro" id="IPR003593">
    <property type="entry name" value="AAA+_ATPase"/>
</dbReference>
<dbReference type="CDD" id="cd03255">
    <property type="entry name" value="ABC_MJ0796_LolCDE_FtsE"/>
    <property type="match status" value="1"/>
</dbReference>
<dbReference type="PROSITE" id="PS00211">
    <property type="entry name" value="ABC_TRANSPORTER_1"/>
    <property type="match status" value="1"/>
</dbReference>
<dbReference type="InterPro" id="IPR015854">
    <property type="entry name" value="ABC_transpr_LolD-like"/>
</dbReference>
<keyword evidence="7" id="KW-1185">Reference proteome</keyword>
<dbReference type="Proteomes" id="UP000619260">
    <property type="component" value="Unassembled WGS sequence"/>
</dbReference>
<evidence type="ECO:0000259" key="5">
    <source>
        <dbReference type="PROSITE" id="PS50893"/>
    </source>
</evidence>
<evidence type="ECO:0000313" key="7">
    <source>
        <dbReference type="Proteomes" id="UP000619260"/>
    </source>
</evidence>
<dbReference type="Gene3D" id="3.40.50.300">
    <property type="entry name" value="P-loop containing nucleotide triphosphate hydrolases"/>
    <property type="match status" value="1"/>
</dbReference>
<dbReference type="GO" id="GO:0098796">
    <property type="term" value="C:membrane protein complex"/>
    <property type="evidence" value="ECO:0007669"/>
    <property type="project" value="UniProtKB-ARBA"/>
</dbReference>
<comment type="caution">
    <text evidence="6">The sequence shown here is derived from an EMBL/GenBank/DDBJ whole genome shotgun (WGS) entry which is preliminary data.</text>
</comment>
<evidence type="ECO:0000256" key="4">
    <source>
        <dbReference type="SAM" id="MobiDB-lite"/>
    </source>
</evidence>
<sequence>MSNHPVLDVRGVKKVYGEGETTVHALRGVSLRVERGDYVAVMGSSGSGKSTLMNILGCLDVPSSGTYLLDGVDVSRLNDRQLALVRNRRIGFVFQSFNLIPRTTALSNVELPLAYAGVKAAERRRRARAALAVVGLSERAGHEPNQLSGGQQQRVAVARALVTAPALVLADEPTGNLDSRSTEDVLDVLDRLNRTGRTIVLITHENDVADRARRVIRLVDGDIVSDVRQRPVGDHLAPAPVAAGRHAVPAEPGGRSEVDDYLWGPR</sequence>
<evidence type="ECO:0000256" key="3">
    <source>
        <dbReference type="ARBA" id="ARBA00022840"/>
    </source>
</evidence>
<dbReference type="PANTHER" id="PTHR24220">
    <property type="entry name" value="IMPORT ATP-BINDING PROTEIN"/>
    <property type="match status" value="1"/>
</dbReference>
<dbReference type="GO" id="GO:0005524">
    <property type="term" value="F:ATP binding"/>
    <property type="evidence" value="ECO:0007669"/>
    <property type="project" value="UniProtKB-KW"/>
</dbReference>
<keyword evidence="1" id="KW-0813">Transport</keyword>
<gene>
    <name evidence="6" type="ORF">Val02_59830</name>
</gene>
<evidence type="ECO:0000256" key="2">
    <source>
        <dbReference type="ARBA" id="ARBA00022741"/>
    </source>
</evidence>
<dbReference type="FunFam" id="3.40.50.300:FF:000032">
    <property type="entry name" value="Export ABC transporter ATP-binding protein"/>
    <property type="match status" value="1"/>
</dbReference>
<dbReference type="Pfam" id="PF00005">
    <property type="entry name" value="ABC_tran"/>
    <property type="match status" value="1"/>
</dbReference>
<feature type="domain" description="ABC transporter" evidence="5">
    <location>
        <begin position="7"/>
        <end position="245"/>
    </location>
</feature>
<dbReference type="EMBL" id="BOPF01000024">
    <property type="protein sequence ID" value="GIJ49097.1"/>
    <property type="molecule type" value="Genomic_DNA"/>
</dbReference>
<accession>A0A8J3YR59</accession>
<reference evidence="6" key="1">
    <citation type="submission" date="2021-01" db="EMBL/GenBank/DDBJ databases">
        <title>Whole genome shotgun sequence of Virgisporangium aliadipatigenens NBRC 105644.</title>
        <authorList>
            <person name="Komaki H."/>
            <person name="Tamura T."/>
        </authorList>
    </citation>
    <scope>NUCLEOTIDE SEQUENCE</scope>
    <source>
        <strain evidence="6">NBRC 105644</strain>
    </source>
</reference>
<dbReference type="SUPFAM" id="SSF52540">
    <property type="entry name" value="P-loop containing nucleoside triphosphate hydrolases"/>
    <property type="match status" value="1"/>
</dbReference>